<name>A0ABT9RLP0_9ACTN</name>
<accession>A0ABT9RLP0</accession>
<keyword evidence="3" id="KW-1185">Reference proteome</keyword>
<feature type="region of interest" description="Disordered" evidence="1">
    <location>
        <begin position="84"/>
        <end position="118"/>
    </location>
</feature>
<reference evidence="2 3" key="1">
    <citation type="submission" date="2023-07" db="EMBL/GenBank/DDBJ databases">
        <title>Sequencing the genomes of 1000 actinobacteria strains.</title>
        <authorList>
            <person name="Klenk H.-P."/>
        </authorList>
    </citation>
    <scope>NUCLEOTIDE SEQUENCE [LARGE SCALE GENOMIC DNA]</scope>
    <source>
        <strain evidence="2 3">DSM 44109</strain>
    </source>
</reference>
<feature type="compositionally biased region" description="Polar residues" evidence="1">
    <location>
        <begin position="11"/>
        <end position="24"/>
    </location>
</feature>
<comment type="caution">
    <text evidence="2">The sequence shown here is derived from an EMBL/GenBank/DDBJ whole genome shotgun (WGS) entry which is preliminary data.</text>
</comment>
<feature type="region of interest" description="Disordered" evidence="1">
    <location>
        <begin position="1"/>
        <end position="39"/>
    </location>
</feature>
<sequence length="118" mass="12602">MAVPAIAEPTPTASVAKATTTPNPVETAKQEAKRQNKPIEIESLHTENSTTIANPDGKTVGTYVYTAPIRVKRDGAWKAIDTTLVEGQRGHPAQGLQGGRDSVGRRQQHPGHGQDREG</sequence>
<dbReference type="EMBL" id="JAUSRB010000002">
    <property type="protein sequence ID" value="MDP9870219.1"/>
    <property type="molecule type" value="Genomic_DNA"/>
</dbReference>
<evidence type="ECO:0000313" key="2">
    <source>
        <dbReference type="EMBL" id="MDP9870219.1"/>
    </source>
</evidence>
<organism evidence="2 3">
    <name type="scientific">Streptosporangium brasiliense</name>
    <dbReference type="NCBI Taxonomy" id="47480"/>
    <lineage>
        <taxon>Bacteria</taxon>
        <taxon>Bacillati</taxon>
        <taxon>Actinomycetota</taxon>
        <taxon>Actinomycetes</taxon>
        <taxon>Streptosporangiales</taxon>
        <taxon>Streptosporangiaceae</taxon>
        <taxon>Streptosporangium</taxon>
    </lineage>
</organism>
<protein>
    <submittedName>
        <fullName evidence="2">Uncharacterized protein</fullName>
    </submittedName>
</protein>
<gene>
    <name evidence="2" type="ORF">J2S55_009485</name>
</gene>
<dbReference type="Proteomes" id="UP001230426">
    <property type="component" value="Unassembled WGS sequence"/>
</dbReference>
<evidence type="ECO:0000256" key="1">
    <source>
        <dbReference type="SAM" id="MobiDB-lite"/>
    </source>
</evidence>
<dbReference type="RefSeq" id="WP_306875180.1">
    <property type="nucleotide sequence ID" value="NZ_JAUSRB010000002.1"/>
</dbReference>
<evidence type="ECO:0000313" key="3">
    <source>
        <dbReference type="Proteomes" id="UP001230426"/>
    </source>
</evidence>
<proteinExistence type="predicted"/>
<feature type="compositionally biased region" description="Basic and acidic residues" evidence="1">
    <location>
        <begin position="28"/>
        <end position="39"/>
    </location>
</feature>